<keyword evidence="2" id="KW-0862">Zinc</keyword>
<dbReference type="SUPFAM" id="SSF63829">
    <property type="entry name" value="Calcium-dependent phosphotriesterase"/>
    <property type="match status" value="1"/>
</dbReference>
<reference evidence="6" key="1">
    <citation type="submission" date="2016-10" db="EMBL/GenBank/DDBJ databases">
        <authorList>
            <person name="Varghese N."/>
            <person name="Submissions S."/>
        </authorList>
    </citation>
    <scope>NUCLEOTIDE SEQUENCE [LARGE SCALE GENOMIC DNA]</scope>
    <source>
        <strain evidence="6">DSM 24536</strain>
    </source>
</reference>
<feature type="binding site" evidence="2">
    <location>
        <position position="224"/>
    </location>
    <ligand>
        <name>a divalent metal cation</name>
        <dbReference type="ChEBI" id="CHEBI:60240"/>
    </ligand>
</feature>
<feature type="binding site" evidence="2">
    <location>
        <position position="134"/>
    </location>
    <ligand>
        <name>substrate</name>
    </ligand>
</feature>
<evidence type="ECO:0000256" key="2">
    <source>
        <dbReference type="PIRSR" id="PIRSR605511-2"/>
    </source>
</evidence>
<dbReference type="AlphaFoldDB" id="A0A1G9SFR1"/>
<sequence length="305" mass="33507">MVFHLNNKIAKALCLSILLSGSVLISTAQELFVSSELTPAKSFTSGAEGPAVGLTGTVYAVNYGKQGTIGQITTNGKASLFIELPAGSIGNGIRFDSKGNMLIADYTKHNILKVNMLTKAISVFAHNSRMSQPNDIAIDNKDRLYASDPNWKENTGRIWRIDTNGKFTMLDSMGTTNGIEVSPDNKFLYVNESVQRKVWKYDLNEKGEISNKRLIHEFPDFGMDGMRCDADGNLYITRHGKGTVAKLSPAGKLIREISTIGKLPSNIAFGGKDGRTAYITLQDKGNMESFRVDKPGREWVMSKKK</sequence>
<organism evidence="5 6">
    <name type="scientific">Daejeonella rubra</name>
    <dbReference type="NCBI Taxonomy" id="990371"/>
    <lineage>
        <taxon>Bacteria</taxon>
        <taxon>Pseudomonadati</taxon>
        <taxon>Bacteroidota</taxon>
        <taxon>Sphingobacteriia</taxon>
        <taxon>Sphingobacteriales</taxon>
        <taxon>Sphingobacteriaceae</taxon>
        <taxon>Daejeonella</taxon>
    </lineage>
</organism>
<feature type="signal peptide" evidence="3">
    <location>
        <begin position="1"/>
        <end position="28"/>
    </location>
</feature>
<keyword evidence="6" id="KW-1185">Reference proteome</keyword>
<evidence type="ECO:0000313" key="5">
    <source>
        <dbReference type="EMBL" id="SDM34279.1"/>
    </source>
</evidence>
<proteinExistence type="predicted"/>
<keyword evidence="3" id="KW-0732">Signal</keyword>
<dbReference type="InterPro" id="IPR013658">
    <property type="entry name" value="SGL"/>
</dbReference>
<dbReference type="Gene3D" id="2.120.10.30">
    <property type="entry name" value="TolB, C-terminal domain"/>
    <property type="match status" value="1"/>
</dbReference>
<feature type="active site" description="Proton donor/acceptor" evidence="1">
    <location>
        <position position="224"/>
    </location>
</feature>
<dbReference type="PRINTS" id="PR01790">
    <property type="entry name" value="SMP30FAMILY"/>
</dbReference>
<dbReference type="RefSeq" id="WP_090704017.1">
    <property type="nucleotide sequence ID" value="NZ_FNHH01000010.1"/>
</dbReference>
<feature type="binding site" evidence="2">
    <location>
        <position position="177"/>
    </location>
    <ligand>
        <name>a divalent metal cation</name>
        <dbReference type="ChEBI" id="CHEBI:60240"/>
    </ligand>
</feature>
<comment type="cofactor">
    <cofactor evidence="2">
        <name>Zn(2+)</name>
        <dbReference type="ChEBI" id="CHEBI:29105"/>
    </cofactor>
    <text evidence="2">Binds 1 divalent metal cation per subunit.</text>
</comment>
<name>A0A1G9SFR1_9SPHI</name>
<keyword evidence="2" id="KW-0479">Metal-binding</keyword>
<feature type="chain" id="PRO_5011529600" evidence="3">
    <location>
        <begin position="29"/>
        <end position="305"/>
    </location>
</feature>
<dbReference type="Proteomes" id="UP000199226">
    <property type="component" value="Unassembled WGS sequence"/>
</dbReference>
<dbReference type="OrthoDB" id="241638at2"/>
<gene>
    <name evidence="5" type="ORF">SAMN05421813_11036</name>
</gene>
<dbReference type="InterPro" id="IPR011042">
    <property type="entry name" value="6-blade_b-propeller_TolB-like"/>
</dbReference>
<dbReference type="GO" id="GO:0046872">
    <property type="term" value="F:metal ion binding"/>
    <property type="evidence" value="ECO:0007669"/>
    <property type="project" value="UniProtKB-KW"/>
</dbReference>
<dbReference type="InterPro" id="IPR051262">
    <property type="entry name" value="SMP-30/CGR1_Lactonase"/>
</dbReference>
<dbReference type="PANTHER" id="PTHR47572">
    <property type="entry name" value="LIPOPROTEIN-RELATED"/>
    <property type="match status" value="1"/>
</dbReference>
<dbReference type="PANTHER" id="PTHR47572:SF5">
    <property type="entry name" value="BLR2277 PROTEIN"/>
    <property type="match status" value="1"/>
</dbReference>
<evidence type="ECO:0000256" key="1">
    <source>
        <dbReference type="PIRSR" id="PIRSR605511-1"/>
    </source>
</evidence>
<evidence type="ECO:0000313" key="6">
    <source>
        <dbReference type="Proteomes" id="UP000199226"/>
    </source>
</evidence>
<feature type="binding site" evidence="2">
    <location>
        <position position="148"/>
    </location>
    <ligand>
        <name>substrate</name>
    </ligand>
</feature>
<accession>A0A1G9SFR1</accession>
<dbReference type="EMBL" id="FNHH01000010">
    <property type="protein sequence ID" value="SDM34279.1"/>
    <property type="molecule type" value="Genomic_DNA"/>
</dbReference>
<feature type="domain" description="SMP-30/Gluconolactonase/LRE-like region" evidence="4">
    <location>
        <begin position="68"/>
        <end position="281"/>
    </location>
</feature>
<dbReference type="InterPro" id="IPR005511">
    <property type="entry name" value="SMP-30"/>
</dbReference>
<evidence type="ECO:0000259" key="4">
    <source>
        <dbReference type="Pfam" id="PF08450"/>
    </source>
</evidence>
<dbReference type="Pfam" id="PF08450">
    <property type="entry name" value="SGL"/>
    <property type="match status" value="1"/>
</dbReference>
<dbReference type="STRING" id="990371.SAMN05421813_11036"/>
<protein>
    <submittedName>
        <fullName evidence="5">Sugar lactone lactonase YvrE</fullName>
    </submittedName>
</protein>
<evidence type="ECO:0000256" key="3">
    <source>
        <dbReference type="SAM" id="SignalP"/>
    </source>
</evidence>